<dbReference type="EMBL" id="VITT01000014">
    <property type="protein sequence ID" value="TWB54502.1"/>
    <property type="molecule type" value="Genomic_DNA"/>
</dbReference>
<comment type="caution">
    <text evidence="1">The sequence shown here is derived from an EMBL/GenBank/DDBJ whole genome shotgun (WGS) entry which is preliminary data.</text>
</comment>
<reference evidence="1 2" key="1">
    <citation type="submission" date="2019-06" db="EMBL/GenBank/DDBJ databases">
        <title>Genomic Encyclopedia of Type Strains, Phase IV (KMG-V): Genome sequencing to study the core and pangenomes of soil and plant-associated prokaryotes.</title>
        <authorList>
            <person name="Whitman W."/>
        </authorList>
    </citation>
    <scope>NUCLEOTIDE SEQUENCE [LARGE SCALE GENOMIC DNA]</scope>
    <source>
        <strain evidence="1 2">BR 11140</strain>
    </source>
</reference>
<organism evidence="1 2">
    <name type="scientific">Nitrospirillum amazonense</name>
    <dbReference type="NCBI Taxonomy" id="28077"/>
    <lineage>
        <taxon>Bacteria</taxon>
        <taxon>Pseudomonadati</taxon>
        <taxon>Pseudomonadota</taxon>
        <taxon>Alphaproteobacteria</taxon>
        <taxon>Rhodospirillales</taxon>
        <taxon>Azospirillaceae</taxon>
        <taxon>Nitrospirillum</taxon>
    </lineage>
</organism>
<sequence>MPRPGENAARTDPLKAERLVMHDHDDHEHHHGDGCCGGHDHQPAAVRQVDIPDRSDAPILVEVTRGSMVESRHRGRVVVVDAGARVVAHWGDVDGLVYPRSSNKALQAIPLIESGAADAYAVTDEELALACASHQGEAMHTERVAAWLDRLGLSVNDLECGAHLPTHEPTAAALLAVGQKPTALHNNCSGKHTGFLAVAKHKGEKLAGYVRYQHPVQQRILGVIEQVTGHDLSRAPWGVDGCSIPTIGLPLGALALGMARLADPDSLPDRRAEAVMRLRRAWGKHPELVGGTGNFDTEVMRAANAAVLLKSGAEGVCCAVLPEHGLGIALKIEDGAPRAAGPAMAAVLKRLGVLPDTVWDGVATLAVAPVTSRKGEIVGEIRPTAVAAG</sequence>
<evidence type="ECO:0000313" key="1">
    <source>
        <dbReference type="EMBL" id="TWB54502.1"/>
    </source>
</evidence>
<dbReference type="InterPro" id="IPR010349">
    <property type="entry name" value="Asparaginase_II"/>
</dbReference>
<gene>
    <name evidence="1" type="ORF">FBZ92_11486</name>
</gene>
<evidence type="ECO:0000313" key="2">
    <source>
        <dbReference type="Proteomes" id="UP000318050"/>
    </source>
</evidence>
<dbReference type="PANTHER" id="PTHR42110:SF1">
    <property type="entry name" value="L-ASPARAGINASE, PUTATIVE (AFU_ORTHOLOGUE AFUA_3G11890)-RELATED"/>
    <property type="match status" value="1"/>
</dbReference>
<dbReference type="Proteomes" id="UP000318050">
    <property type="component" value="Unassembled WGS sequence"/>
</dbReference>
<dbReference type="Pfam" id="PF06089">
    <property type="entry name" value="Asparaginase_II"/>
    <property type="match status" value="1"/>
</dbReference>
<protein>
    <submittedName>
        <fullName evidence="1">Asparaginase</fullName>
    </submittedName>
</protein>
<accession>A0A560I6E2</accession>
<proteinExistence type="predicted"/>
<dbReference type="PANTHER" id="PTHR42110">
    <property type="entry name" value="L-ASPARAGINASE, PUTATIVE (AFU_ORTHOLOGUE AFUA_3G11890)-RELATED"/>
    <property type="match status" value="1"/>
</dbReference>
<dbReference type="AlphaFoldDB" id="A0A560I6E2"/>
<name>A0A560I6E2_9PROT</name>